<comment type="similarity">
    <text evidence="2">Belongs to the Sph1/Sph2 family.</text>
</comment>
<evidence type="ECO:0000256" key="3">
    <source>
        <dbReference type="SAM" id="Coils"/>
    </source>
</evidence>
<dbReference type="Gene3D" id="1.20.5.4090">
    <property type="match status" value="1"/>
</dbReference>
<dbReference type="PATRIC" id="fig|931277.6.peg.2431"/>
<dbReference type="eggNOG" id="arCOG00368">
    <property type="taxonomic scope" value="Archaea"/>
</dbReference>
<feature type="region of interest" description="Disordered" evidence="4">
    <location>
        <begin position="351"/>
        <end position="392"/>
    </location>
</feature>
<dbReference type="Gene3D" id="3.40.50.300">
    <property type="entry name" value="P-loop containing nucleotide triphosphate hydrolases"/>
    <property type="match status" value="2"/>
</dbReference>
<dbReference type="Proteomes" id="UP000011568">
    <property type="component" value="Unassembled WGS sequence"/>
</dbReference>
<dbReference type="InterPro" id="IPR038729">
    <property type="entry name" value="Rad50/SbcC_AAA"/>
</dbReference>
<evidence type="ECO:0000256" key="2">
    <source>
        <dbReference type="ARBA" id="ARBA00049666"/>
    </source>
</evidence>
<dbReference type="OrthoDB" id="25344at2157"/>
<accession>M0M666</accession>
<feature type="coiled-coil region" evidence="3">
    <location>
        <begin position="489"/>
        <end position="564"/>
    </location>
</feature>
<dbReference type="SUPFAM" id="SSF75712">
    <property type="entry name" value="Rad50 coiled-coil Zn hook"/>
    <property type="match status" value="1"/>
</dbReference>
<feature type="region of interest" description="Disordered" evidence="4">
    <location>
        <begin position="295"/>
        <end position="321"/>
    </location>
</feature>
<dbReference type="Pfam" id="PF13476">
    <property type="entry name" value="AAA_23"/>
    <property type="match status" value="1"/>
</dbReference>
<feature type="region of interest" description="Disordered" evidence="4">
    <location>
        <begin position="462"/>
        <end position="481"/>
    </location>
</feature>
<organism evidence="6 7">
    <name type="scientific">Halococcus morrhuae DSM 1307</name>
    <dbReference type="NCBI Taxonomy" id="931277"/>
    <lineage>
        <taxon>Archaea</taxon>
        <taxon>Methanobacteriati</taxon>
        <taxon>Methanobacteriota</taxon>
        <taxon>Stenosarchaea group</taxon>
        <taxon>Halobacteria</taxon>
        <taxon>Halobacteriales</taxon>
        <taxon>Halococcaceae</taxon>
        <taxon>Halococcus</taxon>
    </lineage>
</organism>
<feature type="compositionally biased region" description="Basic and acidic residues" evidence="4">
    <location>
        <begin position="351"/>
        <end position="365"/>
    </location>
</feature>
<dbReference type="STRING" id="931277.C448_12421"/>
<feature type="region of interest" description="Disordered" evidence="4">
    <location>
        <begin position="704"/>
        <end position="723"/>
    </location>
</feature>
<evidence type="ECO:0000313" key="6">
    <source>
        <dbReference type="EMBL" id="EMA41191.1"/>
    </source>
</evidence>
<dbReference type="PANTHER" id="PTHR32114:SF2">
    <property type="entry name" value="ABC TRANSPORTER ABCH.3"/>
    <property type="match status" value="1"/>
</dbReference>
<keyword evidence="1 3" id="KW-0175">Coiled coil</keyword>
<feature type="compositionally biased region" description="Acidic residues" evidence="4">
    <location>
        <begin position="383"/>
        <end position="392"/>
    </location>
</feature>
<proteinExistence type="inferred from homology"/>
<gene>
    <name evidence="6" type="ORF">C448_12421</name>
</gene>
<dbReference type="SUPFAM" id="SSF52540">
    <property type="entry name" value="P-loop containing nucleoside triphosphate hydrolases"/>
    <property type="match status" value="1"/>
</dbReference>
<feature type="compositionally biased region" description="Basic and acidic residues" evidence="4">
    <location>
        <begin position="295"/>
        <end position="315"/>
    </location>
</feature>
<comment type="caution">
    <text evidence="6">The sequence shown here is derived from an EMBL/GenBank/DDBJ whole genome shotgun (WGS) entry which is preliminary data.</text>
</comment>
<evidence type="ECO:0000259" key="5">
    <source>
        <dbReference type="Pfam" id="PF13476"/>
    </source>
</evidence>
<dbReference type="GO" id="GO:0016887">
    <property type="term" value="F:ATP hydrolysis activity"/>
    <property type="evidence" value="ECO:0007669"/>
    <property type="project" value="InterPro"/>
</dbReference>
<keyword evidence="7" id="KW-1185">Reference proteome</keyword>
<dbReference type="GO" id="GO:0006302">
    <property type="term" value="P:double-strand break repair"/>
    <property type="evidence" value="ECO:0007669"/>
    <property type="project" value="InterPro"/>
</dbReference>
<dbReference type="RefSeq" id="WP_004055171.1">
    <property type="nucleotide sequence ID" value="NZ_AOMC01000143.1"/>
</dbReference>
<feature type="domain" description="Rad50/SbcC-type AAA" evidence="5">
    <location>
        <begin position="7"/>
        <end position="256"/>
    </location>
</feature>
<sequence length="907" mass="103295">MSIVIESVTLDGIKSYGEKTTVDLGEGVTAILGDNGAGKSTIQEAVGYALFDSHPFSKQDRLVREGESSGEIGVTFTNRTSGAQYTVRRWAGRSKYEVLDGSGDNLSLDGTSEIKGWLCKQLGVDEPDDLSEVWERSVGVAQTDFLADFTKTETERIDTFDPLFDIERYREAYKSLGGLDEEFDGDIQDHRDEIIGLDAKLEELPDVEERVEEHEATIAELADEIEALRGTIEELDSERERLEGIEDDLDDAEQELATLEETKIPAQEESLETAKEHRDEARTAGETLAAVREEYERHESAQERLDELEERRAERDEIDDERTDLGGEIDLLKHRVADAREDLSAAEAARERVRELEPEKERYEALQEEVSQLEDDAERRDELVDELGDVDDDIEELRAEATALESSIEEAEAQREEAETLAARQDERQDLLAERKALQAEREELREQNEELRAIEIGGESAVSCPTCDQPVTADHRESVVERNHERIEALTEERLPAIEEEIAAVEERIEAAREAKEATDRIPQLEREHESIEEEIADLVAEKSEYEDERDELEGRLDELPDKREAVAELDGVAEQYHTAKATIESADGIEATLREARSDLGERLVAYRELDDELDEFDGLDREIETTKETIAATEEAHRTYIQHEPVAESLDERQAAVDEEGEALARLRAERKAVEERVAELDESFDAARLNEVEEKLSERRTTRAKREQQREDREEDLADARERLDELEAKRERKAALEAEMTELERDREFARWARDSLQQGAEDLRDLTTSEIGDRANDIYQALRAAPTETLVWDRTYNLRVRVRGQNKPFDTLSGGEKMAAALSVRLAILERLAAVGMAFLDEPTANLDEHKKRNLVDQLEEFDRLNQLLVVSHDRTFESMTERAIELEKDEDREMTRVVSD</sequence>
<evidence type="ECO:0000256" key="4">
    <source>
        <dbReference type="SAM" id="MobiDB-lite"/>
    </source>
</evidence>
<dbReference type="AlphaFoldDB" id="M0M666"/>
<name>M0M666_HALMO</name>
<evidence type="ECO:0000313" key="7">
    <source>
        <dbReference type="Proteomes" id="UP000011568"/>
    </source>
</evidence>
<dbReference type="EMBL" id="AOMC01000143">
    <property type="protein sequence ID" value="EMA41191.1"/>
    <property type="molecule type" value="Genomic_DNA"/>
</dbReference>
<dbReference type="InterPro" id="IPR027417">
    <property type="entry name" value="P-loop_NTPase"/>
</dbReference>
<reference evidence="6 7" key="1">
    <citation type="journal article" date="2014" name="PLoS Genet.">
        <title>Phylogenetically driven sequencing of extremely halophilic archaea reveals strategies for static and dynamic osmo-response.</title>
        <authorList>
            <person name="Becker E.A."/>
            <person name="Seitzer P.M."/>
            <person name="Tritt A."/>
            <person name="Larsen D."/>
            <person name="Krusor M."/>
            <person name="Yao A.I."/>
            <person name="Wu D."/>
            <person name="Madern D."/>
            <person name="Eisen J.A."/>
            <person name="Darling A.E."/>
            <person name="Facciotti M.T."/>
        </authorList>
    </citation>
    <scope>NUCLEOTIDE SEQUENCE [LARGE SCALE GENOMIC DNA]</scope>
    <source>
        <strain evidence="6 7">DSM 1307</strain>
    </source>
</reference>
<evidence type="ECO:0000256" key="1">
    <source>
        <dbReference type="ARBA" id="ARBA00023054"/>
    </source>
</evidence>
<dbReference type="Gene3D" id="1.10.287.510">
    <property type="entry name" value="Helix hairpin bin"/>
    <property type="match status" value="1"/>
</dbReference>
<protein>
    <submittedName>
        <fullName evidence="6">SMC domain-containing protein</fullName>
    </submittedName>
</protein>
<dbReference type="PANTHER" id="PTHR32114">
    <property type="entry name" value="ABC TRANSPORTER ABCH.3"/>
    <property type="match status" value="1"/>
</dbReference>